<evidence type="ECO:0000313" key="3">
    <source>
        <dbReference type="Proteomes" id="UP000077671"/>
    </source>
</evidence>
<evidence type="ECO:0000256" key="1">
    <source>
        <dbReference type="SAM" id="MobiDB-lite"/>
    </source>
</evidence>
<name>A0A8T8S9L4_9BASI</name>
<feature type="compositionally biased region" description="Basic and acidic residues" evidence="1">
    <location>
        <begin position="22"/>
        <end position="31"/>
    </location>
</feature>
<dbReference type="EMBL" id="LWDD02004232">
    <property type="protein sequence ID" value="KAE8235556.1"/>
    <property type="molecule type" value="Genomic_DNA"/>
</dbReference>
<feature type="non-terminal residue" evidence="2">
    <location>
        <position position="366"/>
    </location>
</feature>
<comment type="caution">
    <text evidence="2">The sequence shown here is derived from an EMBL/GenBank/DDBJ whole genome shotgun (WGS) entry which is preliminary data.</text>
</comment>
<organism evidence="2 3">
    <name type="scientific">Tilletia caries</name>
    <name type="common">wheat bunt fungus</name>
    <dbReference type="NCBI Taxonomy" id="13290"/>
    <lineage>
        <taxon>Eukaryota</taxon>
        <taxon>Fungi</taxon>
        <taxon>Dikarya</taxon>
        <taxon>Basidiomycota</taxon>
        <taxon>Ustilaginomycotina</taxon>
        <taxon>Exobasidiomycetes</taxon>
        <taxon>Tilletiales</taxon>
        <taxon>Tilletiaceae</taxon>
        <taxon>Tilletia</taxon>
    </lineage>
</organism>
<feature type="non-terminal residue" evidence="2">
    <location>
        <position position="1"/>
    </location>
</feature>
<dbReference type="AlphaFoldDB" id="A0A8T8S9L4"/>
<dbReference type="Proteomes" id="UP000077671">
    <property type="component" value="Unassembled WGS sequence"/>
</dbReference>
<feature type="region of interest" description="Disordered" evidence="1">
    <location>
        <begin position="22"/>
        <end position="42"/>
    </location>
</feature>
<gene>
    <name evidence="2" type="ORF">A4X03_0g9736</name>
</gene>
<protein>
    <submittedName>
        <fullName evidence="2">Uncharacterized protein</fullName>
    </submittedName>
</protein>
<proteinExistence type="predicted"/>
<sequence>NYAYDGQHVGYFPLTTVNGAARSRDRPRSYDPRNLPHRTDDSYAEDLAEVAGTLTAAEHREARRVTGVGERPLLCFSPAFTMPTFFPPDVFHLFGSNVPSLLWSTFTNHQDGDPFTLSEEQQELFASMLESSGSDLPTSFSASKPRDPCTNSNSHYKMFEWSLVTYLYLPSFLYAIDAPLPVVKMVCDLTEGVRLAMSSDGVLAPDLQNMEDRFVDFVEAWERLYVRRQPHLLSRATISIHQLLHISDFVYAHGSPRNTSQARCEREVGLLKRMLRSHKQPFTGIINHIRQNEHLRLLDLLLDDAEDNEDRPPLTLSTSISSRHRALTQVEQNMEVLLIEGFQRQGFIPTPLPDFVRRGKIKLSAK</sequence>
<reference evidence="2" key="1">
    <citation type="submission" date="2016-04" db="EMBL/GenBank/DDBJ databases">
        <authorList>
            <person name="Nguyen H.D."/>
            <person name="Kesanakurti P."/>
            <person name="Cullis J."/>
            <person name="Levesque C.A."/>
            <person name="Hambleton S."/>
        </authorList>
    </citation>
    <scope>NUCLEOTIDE SEQUENCE</scope>
    <source>
        <strain evidence="2">DAOMC 238032</strain>
    </source>
</reference>
<reference evidence="2" key="2">
    <citation type="journal article" date="2019" name="IMA Fungus">
        <title>Genome sequencing and comparison of five Tilletia species to identify candidate genes for the detection of regulated species infecting wheat.</title>
        <authorList>
            <person name="Nguyen H.D.T."/>
            <person name="Sultana T."/>
            <person name="Kesanakurti P."/>
            <person name="Hambleton S."/>
        </authorList>
    </citation>
    <scope>NUCLEOTIDE SEQUENCE</scope>
    <source>
        <strain evidence="2">DAOMC 238032</strain>
    </source>
</reference>
<evidence type="ECO:0000313" key="2">
    <source>
        <dbReference type="EMBL" id="KAE8235556.1"/>
    </source>
</evidence>
<accession>A0A8T8S9L4</accession>